<dbReference type="EMBL" id="CAXKWB010029845">
    <property type="protein sequence ID" value="CAL4136586.1"/>
    <property type="molecule type" value="Genomic_DNA"/>
</dbReference>
<comment type="caution">
    <text evidence="1">The sequence shown here is derived from an EMBL/GenBank/DDBJ whole genome shotgun (WGS) entry which is preliminary data.</text>
</comment>
<gene>
    <name evidence="1" type="ORF">MNOR_LOCUS27830</name>
</gene>
<dbReference type="AlphaFoldDB" id="A0AAV2RPK7"/>
<reference evidence="1 2" key="1">
    <citation type="submission" date="2024-05" db="EMBL/GenBank/DDBJ databases">
        <authorList>
            <person name="Wallberg A."/>
        </authorList>
    </citation>
    <scope>NUCLEOTIDE SEQUENCE [LARGE SCALE GENOMIC DNA]</scope>
</reference>
<organism evidence="1 2">
    <name type="scientific">Meganyctiphanes norvegica</name>
    <name type="common">Northern krill</name>
    <name type="synonym">Thysanopoda norvegica</name>
    <dbReference type="NCBI Taxonomy" id="48144"/>
    <lineage>
        <taxon>Eukaryota</taxon>
        <taxon>Metazoa</taxon>
        <taxon>Ecdysozoa</taxon>
        <taxon>Arthropoda</taxon>
        <taxon>Crustacea</taxon>
        <taxon>Multicrustacea</taxon>
        <taxon>Malacostraca</taxon>
        <taxon>Eumalacostraca</taxon>
        <taxon>Eucarida</taxon>
        <taxon>Euphausiacea</taxon>
        <taxon>Euphausiidae</taxon>
        <taxon>Meganyctiphanes</taxon>
    </lineage>
</organism>
<sequence>MDVMLMNAVEVSDTKTVIEVLKCVQYLDPDNVSIALQVAQENDSKTIIKLIKNAMKKSESSKLPRIPDRTVFNISTQVINIIWVVIPQRIASNVYNTFPDPTSKVRYHINISFYKYYLFNASFLLKIFCTDENNYVLSSLQKTTVLLKKIPGGL</sequence>
<evidence type="ECO:0000313" key="1">
    <source>
        <dbReference type="EMBL" id="CAL4136586.1"/>
    </source>
</evidence>
<name>A0AAV2RPK7_MEGNR</name>
<evidence type="ECO:0000313" key="2">
    <source>
        <dbReference type="Proteomes" id="UP001497623"/>
    </source>
</evidence>
<proteinExistence type="predicted"/>
<protein>
    <submittedName>
        <fullName evidence="1">Uncharacterized protein</fullName>
    </submittedName>
</protein>
<dbReference type="Proteomes" id="UP001497623">
    <property type="component" value="Unassembled WGS sequence"/>
</dbReference>
<accession>A0AAV2RPK7</accession>
<keyword evidence="2" id="KW-1185">Reference proteome</keyword>